<feature type="compositionally biased region" description="Gly residues" evidence="1">
    <location>
        <begin position="188"/>
        <end position="201"/>
    </location>
</feature>
<protein>
    <submittedName>
        <fullName evidence="2">Uncharacterized protein</fullName>
    </submittedName>
</protein>
<feature type="compositionally biased region" description="Polar residues" evidence="1">
    <location>
        <begin position="73"/>
        <end position="86"/>
    </location>
</feature>
<proteinExistence type="predicted"/>
<feature type="non-terminal residue" evidence="2">
    <location>
        <position position="501"/>
    </location>
</feature>
<evidence type="ECO:0000313" key="2">
    <source>
        <dbReference type="EMBL" id="KAK7503647.1"/>
    </source>
</evidence>
<comment type="caution">
    <text evidence="2">The sequence shown here is derived from an EMBL/GenBank/DDBJ whole genome shotgun (WGS) entry which is preliminary data.</text>
</comment>
<reference evidence="2 3" key="1">
    <citation type="journal article" date="2023" name="Sci. Data">
        <title>Genome assembly of the Korean intertidal mud-creeper Batillaria attramentaria.</title>
        <authorList>
            <person name="Patra A.K."/>
            <person name="Ho P.T."/>
            <person name="Jun S."/>
            <person name="Lee S.J."/>
            <person name="Kim Y."/>
            <person name="Won Y.J."/>
        </authorList>
    </citation>
    <scope>NUCLEOTIDE SEQUENCE [LARGE SCALE GENOMIC DNA]</scope>
    <source>
        <strain evidence="2">Wonlab-2016</strain>
    </source>
</reference>
<feature type="compositionally biased region" description="Polar residues" evidence="1">
    <location>
        <begin position="18"/>
        <end position="31"/>
    </location>
</feature>
<dbReference type="Pfam" id="PF03530">
    <property type="entry name" value="SK_channel"/>
    <property type="match status" value="1"/>
</dbReference>
<evidence type="ECO:0000313" key="3">
    <source>
        <dbReference type="Proteomes" id="UP001519460"/>
    </source>
</evidence>
<feature type="compositionally biased region" description="Low complexity" evidence="1">
    <location>
        <begin position="98"/>
        <end position="126"/>
    </location>
</feature>
<dbReference type="PANTHER" id="PTHR10153">
    <property type="entry name" value="SMALL CONDUCTANCE CALCIUM-ACTIVATED POTASSIUM CHANNEL"/>
    <property type="match status" value="1"/>
</dbReference>
<feature type="compositionally biased region" description="Gly residues" evidence="1">
    <location>
        <begin position="358"/>
        <end position="368"/>
    </location>
</feature>
<evidence type="ECO:0000256" key="1">
    <source>
        <dbReference type="SAM" id="MobiDB-lite"/>
    </source>
</evidence>
<feature type="region of interest" description="Disordered" evidence="1">
    <location>
        <begin position="1"/>
        <end position="368"/>
    </location>
</feature>
<sequence>MSVVMVEPANQRQRIDSTEQLLQTGGSVSGETSDDGDTPVGGATADPEARAAHVSHAGQQQRAAGDGDRETEQAGSDNNNTRATLVSRQVSSGGGGRSRSFCRTSSKGREASSASGSSTRSKSSSSLRKQRHGQPVVRRVDFQRSYSTDSSVTTSSTTTTTAPAGTGSSTAFEKEFGGAGGRHLKNSGGAGGQDVGVGMEGAGRELPSVSIPTLPGHSQDGRVNRGYTSPDIELQSYSFSAGGDTAAPASRDNLSFSIPPHTRPDPSLRKPSHDRSAAASPGGGDSDDDLRVAFYPRTYTAGTPGSISSHTSTTAAGSEFTSGMKATGSRSHLHVQMERMRQSSEEDGRAHSDVESYTGGGGGLAGGGRTASVTHLGVKKESALSDIGADYMRVNGAIGSFKQLQKPTSMQSLPTSSKMSYTSAEEAGIALVGGTDFQRYTDERLQQKVRQKPNVGYRLGKRRALYQKRKKISDYCLVFGMFGIVAMVLETELSMANVYTK</sequence>
<gene>
    <name evidence="2" type="ORF">BaRGS_00005186</name>
</gene>
<feature type="compositionally biased region" description="Low complexity" evidence="1">
    <location>
        <begin position="145"/>
        <end position="171"/>
    </location>
</feature>
<accession>A0ABD0LWB4</accession>
<dbReference type="Proteomes" id="UP001519460">
    <property type="component" value="Unassembled WGS sequence"/>
</dbReference>
<organism evidence="2 3">
    <name type="scientific">Batillaria attramentaria</name>
    <dbReference type="NCBI Taxonomy" id="370345"/>
    <lineage>
        <taxon>Eukaryota</taxon>
        <taxon>Metazoa</taxon>
        <taxon>Spiralia</taxon>
        <taxon>Lophotrochozoa</taxon>
        <taxon>Mollusca</taxon>
        <taxon>Gastropoda</taxon>
        <taxon>Caenogastropoda</taxon>
        <taxon>Sorbeoconcha</taxon>
        <taxon>Cerithioidea</taxon>
        <taxon>Batillariidae</taxon>
        <taxon>Batillaria</taxon>
    </lineage>
</organism>
<name>A0ABD0LWB4_9CAEN</name>
<dbReference type="AlphaFoldDB" id="A0ABD0LWB4"/>
<dbReference type="EMBL" id="JACVVK020000019">
    <property type="protein sequence ID" value="KAK7503647.1"/>
    <property type="molecule type" value="Genomic_DNA"/>
</dbReference>
<feature type="compositionally biased region" description="Basic and acidic residues" evidence="1">
    <location>
        <begin position="335"/>
        <end position="354"/>
    </location>
</feature>
<keyword evidence="3" id="KW-1185">Reference proteome</keyword>
<dbReference type="InterPro" id="IPR015449">
    <property type="entry name" value="K_chnl_Ca-activ_SK"/>
</dbReference>
<feature type="compositionally biased region" description="Basic and acidic residues" evidence="1">
    <location>
        <begin position="262"/>
        <end position="276"/>
    </location>
</feature>
<feature type="compositionally biased region" description="Polar residues" evidence="1">
    <location>
        <begin position="300"/>
        <end position="321"/>
    </location>
</feature>